<keyword evidence="3" id="KW-0547">Nucleotide-binding</keyword>
<dbReference type="InterPro" id="IPR002835">
    <property type="entry name" value="CofC"/>
</dbReference>
<keyword evidence="1" id="KW-0808">Transferase</keyword>
<organism evidence="5">
    <name type="scientific">freshwater metagenome</name>
    <dbReference type="NCBI Taxonomy" id="449393"/>
    <lineage>
        <taxon>unclassified sequences</taxon>
        <taxon>metagenomes</taxon>
        <taxon>ecological metagenomes</taxon>
    </lineage>
</organism>
<dbReference type="PANTHER" id="PTHR40392:SF1">
    <property type="entry name" value="2-PHOSPHO-L-LACTATE GUANYLYLTRANSFERASE"/>
    <property type="match status" value="1"/>
</dbReference>
<sequence>MKRLDRAKSRLHLSETGLSDSRRPDLALAFACDTVSAALASCDHVVVITDDTRAGQVLTDLGAVVIADVPDAGINPALAHGFAFVQSHWPGSGTAAISADLACLQADDLRHACAAADAFAAPCFVSDSAGTGTTAFFSPAGTAFEPAFGHRSRSQHRAAGIQELAGPRLTTLHRDIDTAADLWDAQRIGLGRHSLAVISPSTQQ</sequence>
<dbReference type="SUPFAM" id="SSF53448">
    <property type="entry name" value="Nucleotide-diphospho-sugar transferases"/>
    <property type="match status" value="1"/>
</dbReference>
<keyword evidence="4" id="KW-0342">GTP-binding</keyword>
<dbReference type="EMBL" id="CAEZVF010000009">
    <property type="protein sequence ID" value="CAB4614877.1"/>
    <property type="molecule type" value="Genomic_DNA"/>
</dbReference>
<dbReference type="NCBIfam" id="TIGR03552">
    <property type="entry name" value="F420_cofC"/>
    <property type="match status" value="1"/>
</dbReference>
<keyword evidence="2" id="KW-0548">Nucleotidyltransferase</keyword>
<dbReference type="Gene3D" id="3.90.550.10">
    <property type="entry name" value="Spore Coat Polysaccharide Biosynthesis Protein SpsA, Chain A"/>
    <property type="match status" value="1"/>
</dbReference>
<evidence type="ECO:0000256" key="3">
    <source>
        <dbReference type="ARBA" id="ARBA00022741"/>
    </source>
</evidence>
<reference evidence="5" key="1">
    <citation type="submission" date="2020-05" db="EMBL/GenBank/DDBJ databases">
        <authorList>
            <person name="Chiriac C."/>
            <person name="Salcher M."/>
            <person name="Ghai R."/>
            <person name="Kavagutti S V."/>
        </authorList>
    </citation>
    <scope>NUCLEOTIDE SEQUENCE</scope>
</reference>
<dbReference type="AlphaFoldDB" id="A0A6J6HP99"/>
<gene>
    <name evidence="5" type="ORF">UFOPK1939_00114</name>
</gene>
<protein>
    <submittedName>
        <fullName evidence="5">Unannotated protein</fullName>
    </submittedName>
</protein>
<dbReference type="GO" id="GO:0043814">
    <property type="term" value="F:phospholactate guanylyltransferase activity"/>
    <property type="evidence" value="ECO:0007669"/>
    <property type="project" value="InterPro"/>
</dbReference>
<accession>A0A6J6HP99</accession>
<evidence type="ECO:0000256" key="2">
    <source>
        <dbReference type="ARBA" id="ARBA00022695"/>
    </source>
</evidence>
<proteinExistence type="predicted"/>
<dbReference type="GO" id="GO:0005525">
    <property type="term" value="F:GTP binding"/>
    <property type="evidence" value="ECO:0007669"/>
    <property type="project" value="UniProtKB-KW"/>
</dbReference>
<evidence type="ECO:0000313" key="5">
    <source>
        <dbReference type="EMBL" id="CAB4614877.1"/>
    </source>
</evidence>
<evidence type="ECO:0000256" key="1">
    <source>
        <dbReference type="ARBA" id="ARBA00022679"/>
    </source>
</evidence>
<dbReference type="PANTHER" id="PTHR40392">
    <property type="entry name" value="2-PHOSPHO-L-LACTATE GUANYLYLTRANSFERASE"/>
    <property type="match status" value="1"/>
</dbReference>
<evidence type="ECO:0000256" key="4">
    <source>
        <dbReference type="ARBA" id="ARBA00023134"/>
    </source>
</evidence>
<name>A0A6J6HP99_9ZZZZ</name>
<dbReference type="InterPro" id="IPR029044">
    <property type="entry name" value="Nucleotide-diphossugar_trans"/>
</dbReference>